<keyword evidence="1" id="KW-0732">Signal</keyword>
<accession>A0A7S2V0M0</accession>
<dbReference type="AlphaFoldDB" id="A0A7S2V0M0"/>
<evidence type="ECO:0000256" key="1">
    <source>
        <dbReference type="SAM" id="SignalP"/>
    </source>
</evidence>
<name>A0A7S2V0M0_9STRA</name>
<proteinExistence type="predicted"/>
<evidence type="ECO:0008006" key="3">
    <source>
        <dbReference type="Google" id="ProtNLM"/>
    </source>
</evidence>
<reference evidence="2" key="1">
    <citation type="submission" date="2021-01" db="EMBL/GenBank/DDBJ databases">
        <authorList>
            <person name="Corre E."/>
            <person name="Pelletier E."/>
            <person name="Niang G."/>
            <person name="Scheremetjew M."/>
            <person name="Finn R."/>
            <person name="Kale V."/>
            <person name="Holt S."/>
            <person name="Cochrane G."/>
            <person name="Meng A."/>
            <person name="Brown T."/>
            <person name="Cohen L."/>
        </authorList>
    </citation>
    <scope>NUCLEOTIDE SEQUENCE</scope>
    <source>
        <strain evidence="2">CCMP1661</strain>
    </source>
</reference>
<protein>
    <recommendedName>
        <fullName evidence="3">TLDc domain-containing protein</fullName>
    </recommendedName>
</protein>
<sequence>MVKAALVVTPIALLVGFAAVAFLGWDDSAEQNLRNSIDKVAETQTGLYQFTIDQCGDEYKEFRTLCCCDPEYAVLGGVDVVEMYNLYEFDLPKIGDEQYAAYLPTSSGFYRFLFINEENLETFKEDPWSYAPAWGGFCGYGVALEEKSYAADFVKTLGPFVDLSSWAIKGGRLYFFGGSGARLKFIVYGSHAVALGDENWGTYYDSGSHYDGHFNTNCFHRQTYEDLINGIVTGE</sequence>
<gene>
    <name evidence="2" type="ORF">FJAP1339_LOCUS6791</name>
</gene>
<feature type="signal peptide" evidence="1">
    <location>
        <begin position="1"/>
        <end position="20"/>
    </location>
</feature>
<organism evidence="2">
    <name type="scientific">Fibrocapsa japonica</name>
    <dbReference type="NCBI Taxonomy" id="94617"/>
    <lineage>
        <taxon>Eukaryota</taxon>
        <taxon>Sar</taxon>
        <taxon>Stramenopiles</taxon>
        <taxon>Ochrophyta</taxon>
        <taxon>Raphidophyceae</taxon>
        <taxon>Chattonellales</taxon>
        <taxon>Chattonellaceae</taxon>
        <taxon>Fibrocapsa</taxon>
    </lineage>
</organism>
<dbReference type="EMBL" id="HBHR01013761">
    <property type="protein sequence ID" value="CAD9865036.1"/>
    <property type="molecule type" value="Transcribed_RNA"/>
</dbReference>
<evidence type="ECO:0000313" key="2">
    <source>
        <dbReference type="EMBL" id="CAD9865036.1"/>
    </source>
</evidence>
<feature type="chain" id="PRO_5031493176" description="TLDc domain-containing protein" evidence="1">
    <location>
        <begin position="21"/>
        <end position="235"/>
    </location>
</feature>